<evidence type="ECO:0000256" key="1">
    <source>
        <dbReference type="SAM" id="SignalP"/>
    </source>
</evidence>
<reference evidence="2 3" key="1">
    <citation type="submission" date="2017-07" db="EMBL/GenBank/DDBJ databases">
        <title>Analysis of two Campylobacter avium genomes and identification of a novel hippuricase gene.</title>
        <authorList>
            <person name="Miller W.G."/>
            <person name="Chapman M.H."/>
            <person name="Yee E."/>
            <person name="Revez J."/>
            <person name="Bono J.L."/>
            <person name="Rossi M."/>
        </authorList>
    </citation>
    <scope>NUCLEOTIDE SEQUENCE [LARGE SCALE GENOMIC DNA]</scope>
    <source>
        <strain evidence="2 3">LMG 24591</strain>
    </source>
</reference>
<dbReference type="GO" id="GO:0020037">
    <property type="term" value="F:heme binding"/>
    <property type="evidence" value="ECO:0007669"/>
    <property type="project" value="InterPro"/>
</dbReference>
<keyword evidence="3" id="KW-1185">Reference proteome</keyword>
<accession>A0A222MXX2</accession>
<dbReference type="AlphaFoldDB" id="A0A222MXX2"/>
<dbReference type="SUPFAM" id="SSF46626">
    <property type="entry name" value="Cytochrome c"/>
    <property type="match status" value="1"/>
</dbReference>
<feature type="chain" id="PRO_5012036123" evidence="1">
    <location>
        <begin position="18"/>
        <end position="192"/>
    </location>
</feature>
<proteinExistence type="predicted"/>
<dbReference type="RefSeq" id="WP_169711641.1">
    <property type="nucleotide sequence ID" value="NZ_CP022347.1"/>
</dbReference>
<name>A0A222MXX2_9BACT</name>
<protein>
    <submittedName>
        <fullName evidence="2">Molybdopterin-containing oxidoreductase II, DMSO/TMAO/BSO reductase family, monoheme c-type cytochrome</fullName>
    </submittedName>
</protein>
<sequence length="192" mass="21768">MKKILLFSVLMLSLSLANTNKYTDKVVSLYLNKDDTKVQGRLLPTNPFQVVRTEGNKVLLRISGYVNPAAPSVLYFNNSQRIIVAAFSKNAPLKFKSKAAGTATRWGRATIEVWADKQDFASSDKEMLSRARSLYADNCGICHTVHKENEFTANQWPAQFRSMADRTGIAKEDRWLVIEYLQKNARDFKKGK</sequence>
<feature type="signal peptide" evidence="1">
    <location>
        <begin position="1"/>
        <end position="17"/>
    </location>
</feature>
<dbReference type="InterPro" id="IPR036909">
    <property type="entry name" value="Cyt_c-like_dom_sf"/>
</dbReference>
<evidence type="ECO:0000313" key="3">
    <source>
        <dbReference type="Proteomes" id="UP000201169"/>
    </source>
</evidence>
<dbReference type="Proteomes" id="UP000201169">
    <property type="component" value="Chromosome"/>
</dbReference>
<evidence type="ECO:0000313" key="2">
    <source>
        <dbReference type="EMBL" id="ASQ30984.1"/>
    </source>
</evidence>
<gene>
    <name evidence="2" type="ORF">CAV_1360</name>
</gene>
<dbReference type="KEGG" id="cavi:CAV_1360"/>
<dbReference type="GO" id="GO:0009055">
    <property type="term" value="F:electron transfer activity"/>
    <property type="evidence" value="ECO:0007669"/>
    <property type="project" value="InterPro"/>
</dbReference>
<organism evidence="2 3">
    <name type="scientific">Campylobacter avium LMG 24591</name>
    <dbReference type="NCBI Taxonomy" id="522484"/>
    <lineage>
        <taxon>Bacteria</taxon>
        <taxon>Pseudomonadati</taxon>
        <taxon>Campylobacterota</taxon>
        <taxon>Epsilonproteobacteria</taxon>
        <taxon>Campylobacterales</taxon>
        <taxon>Campylobacteraceae</taxon>
        <taxon>Campylobacter</taxon>
    </lineage>
</organism>
<dbReference type="EMBL" id="CP022347">
    <property type="protein sequence ID" value="ASQ30984.1"/>
    <property type="molecule type" value="Genomic_DNA"/>
</dbReference>
<keyword evidence="1" id="KW-0732">Signal</keyword>